<proteinExistence type="inferred from homology"/>
<keyword evidence="4" id="KW-0645">Protease</keyword>
<evidence type="ECO:0000313" key="18">
    <source>
        <dbReference type="EMBL" id="RNM12568.1"/>
    </source>
</evidence>
<dbReference type="AlphaFoldDB" id="A0A3N0GKB6"/>
<keyword evidence="11" id="KW-0961">Cell wall biogenesis/degradation</keyword>
<comment type="catalytic activity">
    <reaction evidence="12">
        <text>Preferential cleavage: (Ac)2-L-Lys-D-Ala-|-D-Ala. Also transpeptidation of peptidyl-alanyl moieties that are N-acyl substituents of D-alanine.</text>
        <dbReference type="EC" id="3.4.16.4"/>
    </reaction>
</comment>
<evidence type="ECO:0000256" key="10">
    <source>
        <dbReference type="ARBA" id="ARBA00023268"/>
    </source>
</evidence>
<dbReference type="GO" id="GO:0008658">
    <property type="term" value="F:penicillin binding"/>
    <property type="evidence" value="ECO:0007669"/>
    <property type="project" value="InterPro"/>
</dbReference>
<dbReference type="InterPro" id="IPR001460">
    <property type="entry name" value="PCN-bd_Tpept"/>
</dbReference>
<dbReference type="Pfam" id="PF00912">
    <property type="entry name" value="Transgly"/>
    <property type="match status" value="1"/>
</dbReference>
<protein>
    <submittedName>
        <fullName evidence="18">Penicillin-binding protein</fullName>
    </submittedName>
</protein>
<sequence length="750" mass="78865">MSASTPRSGASRSDNGPRNGNGGRSRGTTSRKAAKPKLTGKERARRIAKYGLIAGLVGALVLSAMFYIAYRATDIPDPNQAFQAQTTNVYYAGGKTKIGRFATQNRESIPLADVPKVMQDAAVAAEDRTFWTNKGIDPKGIIRAAFSNAKGGATQGASTITQQYVKILYLSQERTIRRKIKEAFLSLKIQQQQSKSQILEGYLNTIYFGRGAYGIQAAANAYFGIPAKQLDASQSAMLAAILNSPNYLSPDRSDASRQALQQRYDYVVSGMEKMGSLSASDAAKIEGKLPDTKKQASSNTYAGQKGFMLSMVKQELLRLGFTDQDIDGGGLKVTTTFTKKAMDAAQQAVQQVAPTGVKALHAAVASVDVQTGGVLGFYSGQDYLKSQIDWATTALPPGSAFKPFAVAAGIKDGFSLKDTFDGNSPYTFPDGSTVVNEGEGTGTDFGAKVSLTTATAKSINTAFVDMTQSMDNGPQKIADMAQKLGVPPLKPEEINARISLGGAPVSPLNMANAYAAIADGGLHHSTFVVSKVVKASTGEVLYTAPRKTDQVLDSDVAADTSYAMQQVVKTGTGRAATALGRPAAGKTGTATNDDKRVITSWFVGFTPQVATAVTYSHGTGYKPIDEGYLPRGYFGATYPAETWTAAMKLLMDGVPVEDFPPPANLDGKAPSSGHDPYTPPPPKPKPTKKTSSAAPTTAAPQEPVANGVCDPAYGYPQDPDCPPPSPSPTPTPPSTSPPPILGGGKPSSSP</sequence>
<dbReference type="GO" id="GO:0008955">
    <property type="term" value="F:peptidoglycan glycosyltransferase activity"/>
    <property type="evidence" value="ECO:0007669"/>
    <property type="project" value="UniProtKB-EC"/>
</dbReference>
<dbReference type="GO" id="GO:0071555">
    <property type="term" value="P:cell wall organization"/>
    <property type="evidence" value="ECO:0007669"/>
    <property type="project" value="UniProtKB-KW"/>
</dbReference>
<dbReference type="GO" id="GO:0008360">
    <property type="term" value="P:regulation of cell shape"/>
    <property type="evidence" value="ECO:0007669"/>
    <property type="project" value="UniProtKB-KW"/>
</dbReference>
<evidence type="ECO:0000259" key="17">
    <source>
        <dbReference type="Pfam" id="PF00912"/>
    </source>
</evidence>
<evidence type="ECO:0000256" key="4">
    <source>
        <dbReference type="ARBA" id="ARBA00022670"/>
    </source>
</evidence>
<gene>
    <name evidence="18" type="ORF">EFL26_18260</name>
</gene>
<keyword evidence="15" id="KW-0472">Membrane</keyword>
<dbReference type="FunFam" id="1.10.3810.10:FF:000001">
    <property type="entry name" value="Penicillin-binding protein 1A"/>
    <property type="match status" value="1"/>
</dbReference>
<feature type="region of interest" description="Disordered" evidence="14">
    <location>
        <begin position="1"/>
        <end position="40"/>
    </location>
</feature>
<dbReference type="InterPro" id="IPR023346">
    <property type="entry name" value="Lysozyme-like_dom_sf"/>
</dbReference>
<feature type="domain" description="Glycosyl transferase family 51" evidence="17">
    <location>
        <begin position="97"/>
        <end position="271"/>
    </location>
</feature>
<dbReference type="PANTHER" id="PTHR32282:SF34">
    <property type="entry name" value="PENICILLIN-BINDING PROTEIN 1A"/>
    <property type="match status" value="1"/>
</dbReference>
<feature type="compositionally biased region" description="Low complexity" evidence="14">
    <location>
        <begin position="689"/>
        <end position="700"/>
    </location>
</feature>
<dbReference type="RefSeq" id="WP_123224332.1">
    <property type="nucleotide sequence ID" value="NZ_RJSF01000044.1"/>
</dbReference>
<evidence type="ECO:0000256" key="6">
    <source>
        <dbReference type="ARBA" id="ARBA00022679"/>
    </source>
</evidence>
<dbReference type="GO" id="GO:0006508">
    <property type="term" value="P:proteolysis"/>
    <property type="evidence" value="ECO:0007669"/>
    <property type="project" value="UniProtKB-KW"/>
</dbReference>
<dbReference type="Pfam" id="PF00905">
    <property type="entry name" value="Transpeptidase"/>
    <property type="match status" value="1"/>
</dbReference>
<dbReference type="InterPro" id="IPR001264">
    <property type="entry name" value="Glyco_trans_51"/>
</dbReference>
<dbReference type="GO" id="GO:0009252">
    <property type="term" value="P:peptidoglycan biosynthetic process"/>
    <property type="evidence" value="ECO:0007669"/>
    <property type="project" value="UniProtKB-KW"/>
</dbReference>
<evidence type="ECO:0000259" key="16">
    <source>
        <dbReference type="Pfam" id="PF00905"/>
    </source>
</evidence>
<evidence type="ECO:0000256" key="7">
    <source>
        <dbReference type="ARBA" id="ARBA00022801"/>
    </source>
</evidence>
<evidence type="ECO:0000256" key="15">
    <source>
        <dbReference type="SAM" id="Phobius"/>
    </source>
</evidence>
<evidence type="ECO:0000256" key="11">
    <source>
        <dbReference type="ARBA" id="ARBA00023316"/>
    </source>
</evidence>
<feature type="compositionally biased region" description="Gly residues" evidence="14">
    <location>
        <begin position="741"/>
        <end position="750"/>
    </location>
</feature>
<evidence type="ECO:0000256" key="8">
    <source>
        <dbReference type="ARBA" id="ARBA00022960"/>
    </source>
</evidence>
<evidence type="ECO:0000256" key="12">
    <source>
        <dbReference type="ARBA" id="ARBA00034000"/>
    </source>
</evidence>
<keyword evidence="7" id="KW-0378">Hydrolase</keyword>
<dbReference type="GO" id="GO:0009002">
    <property type="term" value="F:serine-type D-Ala-D-Ala carboxypeptidase activity"/>
    <property type="evidence" value="ECO:0007669"/>
    <property type="project" value="UniProtKB-EC"/>
</dbReference>
<comment type="similarity">
    <text evidence="1">In the C-terminal section; belongs to the transpeptidase family.</text>
</comment>
<keyword evidence="5" id="KW-0328">Glycosyltransferase</keyword>
<feature type="transmembrane region" description="Helical" evidence="15">
    <location>
        <begin position="50"/>
        <end position="70"/>
    </location>
</feature>
<comment type="caution">
    <text evidence="18">The sequence shown here is derived from an EMBL/GenBank/DDBJ whole genome shotgun (WGS) entry which is preliminary data.</text>
</comment>
<keyword evidence="19" id="KW-1185">Reference proteome</keyword>
<keyword evidence="10" id="KW-0511">Multifunctional enzyme</keyword>
<keyword evidence="15" id="KW-1133">Transmembrane helix</keyword>
<keyword evidence="8" id="KW-0133">Cell shape</keyword>
<keyword evidence="15" id="KW-0812">Transmembrane</keyword>
<dbReference type="EMBL" id="RJSF01000044">
    <property type="protein sequence ID" value="RNM12568.1"/>
    <property type="molecule type" value="Genomic_DNA"/>
</dbReference>
<keyword evidence="3" id="KW-0121">Carboxypeptidase</keyword>
<dbReference type="InterPro" id="IPR012338">
    <property type="entry name" value="Beta-lactam/transpept-like"/>
</dbReference>
<evidence type="ECO:0000256" key="14">
    <source>
        <dbReference type="SAM" id="MobiDB-lite"/>
    </source>
</evidence>
<evidence type="ECO:0000256" key="1">
    <source>
        <dbReference type="ARBA" id="ARBA00007090"/>
    </source>
</evidence>
<dbReference type="InterPro" id="IPR050396">
    <property type="entry name" value="Glycosyltr_51/Transpeptidase"/>
</dbReference>
<dbReference type="GO" id="GO:0030288">
    <property type="term" value="C:outer membrane-bounded periplasmic space"/>
    <property type="evidence" value="ECO:0007669"/>
    <property type="project" value="TreeGrafter"/>
</dbReference>
<reference evidence="18 19" key="1">
    <citation type="submission" date="2018-11" db="EMBL/GenBank/DDBJ databases">
        <authorList>
            <person name="Li F."/>
        </authorList>
    </citation>
    <scope>NUCLEOTIDE SEQUENCE [LARGE SCALE GENOMIC DNA]</scope>
    <source>
        <strain evidence="18 19">Gsoil 818</strain>
    </source>
</reference>
<comment type="similarity">
    <text evidence="2">In the N-terminal section; belongs to the glycosyltransferase 51 family.</text>
</comment>
<evidence type="ECO:0000256" key="2">
    <source>
        <dbReference type="ARBA" id="ARBA00007739"/>
    </source>
</evidence>
<dbReference type="PANTHER" id="PTHR32282">
    <property type="entry name" value="BINDING PROTEIN TRANSPEPTIDASE, PUTATIVE-RELATED"/>
    <property type="match status" value="1"/>
</dbReference>
<organism evidence="18 19">
    <name type="scientific">Nocardioides pocheonensis</name>
    <dbReference type="NCBI Taxonomy" id="661485"/>
    <lineage>
        <taxon>Bacteria</taxon>
        <taxon>Bacillati</taxon>
        <taxon>Actinomycetota</taxon>
        <taxon>Actinomycetes</taxon>
        <taxon>Propionibacteriales</taxon>
        <taxon>Nocardioidaceae</taxon>
        <taxon>Nocardioides</taxon>
    </lineage>
</organism>
<keyword evidence="6" id="KW-0808">Transferase</keyword>
<dbReference type="Gene3D" id="3.40.710.10">
    <property type="entry name" value="DD-peptidase/beta-lactamase superfamily"/>
    <property type="match status" value="1"/>
</dbReference>
<feature type="compositionally biased region" description="Pro residues" evidence="14">
    <location>
        <begin position="719"/>
        <end position="740"/>
    </location>
</feature>
<feature type="compositionally biased region" description="Polar residues" evidence="14">
    <location>
        <begin position="1"/>
        <end position="10"/>
    </location>
</feature>
<dbReference type="Gene3D" id="1.10.3810.10">
    <property type="entry name" value="Biosynthetic peptidoglycan transglycosylase-like"/>
    <property type="match status" value="1"/>
</dbReference>
<dbReference type="InterPro" id="IPR036950">
    <property type="entry name" value="PBP_transglycosylase"/>
</dbReference>
<evidence type="ECO:0000256" key="9">
    <source>
        <dbReference type="ARBA" id="ARBA00022984"/>
    </source>
</evidence>
<dbReference type="OrthoDB" id="9766909at2"/>
<dbReference type="Proteomes" id="UP000279994">
    <property type="component" value="Unassembled WGS sequence"/>
</dbReference>
<evidence type="ECO:0000256" key="13">
    <source>
        <dbReference type="ARBA" id="ARBA00049902"/>
    </source>
</evidence>
<name>A0A3N0GKB6_9ACTN</name>
<evidence type="ECO:0000256" key="3">
    <source>
        <dbReference type="ARBA" id="ARBA00022645"/>
    </source>
</evidence>
<evidence type="ECO:0000313" key="19">
    <source>
        <dbReference type="Proteomes" id="UP000279994"/>
    </source>
</evidence>
<keyword evidence="9" id="KW-0573">Peptidoglycan synthesis</keyword>
<evidence type="ECO:0000256" key="5">
    <source>
        <dbReference type="ARBA" id="ARBA00022676"/>
    </source>
</evidence>
<dbReference type="SUPFAM" id="SSF56601">
    <property type="entry name" value="beta-lactamase/transpeptidase-like"/>
    <property type="match status" value="1"/>
</dbReference>
<feature type="region of interest" description="Disordered" evidence="14">
    <location>
        <begin position="659"/>
        <end position="750"/>
    </location>
</feature>
<feature type="domain" description="Penicillin-binding protein transpeptidase" evidence="16">
    <location>
        <begin position="365"/>
        <end position="619"/>
    </location>
</feature>
<comment type="catalytic activity">
    <reaction evidence="13">
        <text>[GlcNAc-(1-&gt;4)-Mur2Ac(oyl-L-Ala-gamma-D-Glu-L-Lys-D-Ala-D-Ala)](n)-di-trans,octa-cis-undecaprenyl diphosphate + beta-D-GlcNAc-(1-&gt;4)-Mur2Ac(oyl-L-Ala-gamma-D-Glu-L-Lys-D-Ala-D-Ala)-di-trans,octa-cis-undecaprenyl diphosphate = [GlcNAc-(1-&gt;4)-Mur2Ac(oyl-L-Ala-gamma-D-Glu-L-Lys-D-Ala-D-Ala)](n+1)-di-trans,octa-cis-undecaprenyl diphosphate + di-trans,octa-cis-undecaprenyl diphosphate + H(+)</text>
        <dbReference type="Rhea" id="RHEA:23708"/>
        <dbReference type="Rhea" id="RHEA-COMP:9602"/>
        <dbReference type="Rhea" id="RHEA-COMP:9603"/>
        <dbReference type="ChEBI" id="CHEBI:15378"/>
        <dbReference type="ChEBI" id="CHEBI:58405"/>
        <dbReference type="ChEBI" id="CHEBI:60033"/>
        <dbReference type="ChEBI" id="CHEBI:78435"/>
        <dbReference type="EC" id="2.4.99.28"/>
    </reaction>
</comment>
<dbReference type="SUPFAM" id="SSF53955">
    <property type="entry name" value="Lysozyme-like"/>
    <property type="match status" value="1"/>
</dbReference>
<accession>A0A3N0GKB6</accession>